<dbReference type="Proteomes" id="UP000298327">
    <property type="component" value="Unassembled WGS sequence"/>
</dbReference>
<dbReference type="AlphaFoldDB" id="A0A4Y9XUV0"/>
<gene>
    <name evidence="1" type="ORF">EVG20_g10337</name>
</gene>
<name>A0A4Y9XUV0_9AGAM</name>
<dbReference type="InterPro" id="IPR027417">
    <property type="entry name" value="P-loop_NTPase"/>
</dbReference>
<evidence type="ECO:0000313" key="1">
    <source>
        <dbReference type="EMBL" id="TFY52931.1"/>
    </source>
</evidence>
<evidence type="ECO:0000313" key="2">
    <source>
        <dbReference type="Proteomes" id="UP000298327"/>
    </source>
</evidence>
<keyword evidence="2" id="KW-1185">Reference proteome</keyword>
<dbReference type="STRING" id="205917.A0A4Y9XUV0"/>
<comment type="caution">
    <text evidence="1">The sequence shown here is derived from an EMBL/GenBank/DDBJ whole genome shotgun (WGS) entry which is preliminary data.</text>
</comment>
<dbReference type="SUPFAM" id="SSF52540">
    <property type="entry name" value="P-loop containing nucleoside triphosphate hydrolases"/>
    <property type="match status" value="1"/>
</dbReference>
<reference evidence="1 2" key="1">
    <citation type="submission" date="2019-02" db="EMBL/GenBank/DDBJ databases">
        <title>Genome sequencing of the rare red list fungi Dentipellis fragilis.</title>
        <authorList>
            <person name="Buettner E."/>
            <person name="Kellner H."/>
        </authorList>
    </citation>
    <scope>NUCLEOTIDE SEQUENCE [LARGE SCALE GENOMIC DNA]</scope>
    <source>
        <strain evidence="1 2">DSM 105465</strain>
    </source>
</reference>
<proteinExistence type="predicted"/>
<dbReference type="EMBL" id="SEOQ01001228">
    <property type="protein sequence ID" value="TFY52931.1"/>
    <property type="molecule type" value="Genomic_DNA"/>
</dbReference>
<organism evidence="1 2">
    <name type="scientific">Dentipellis fragilis</name>
    <dbReference type="NCBI Taxonomy" id="205917"/>
    <lineage>
        <taxon>Eukaryota</taxon>
        <taxon>Fungi</taxon>
        <taxon>Dikarya</taxon>
        <taxon>Basidiomycota</taxon>
        <taxon>Agaricomycotina</taxon>
        <taxon>Agaricomycetes</taxon>
        <taxon>Russulales</taxon>
        <taxon>Hericiaceae</taxon>
        <taxon>Dentipellis</taxon>
    </lineage>
</organism>
<accession>A0A4Y9XUV0</accession>
<protein>
    <submittedName>
        <fullName evidence="1">Uncharacterized protein</fullName>
    </submittedName>
</protein>
<sequence length="277" mass="30785">MLCVAGRAINGETTSRPDLLVQMASSTAMDPLWYICLMPHGHIAQVCICFNPRKTEMLTSSSGICAKPGQSRTVKFTKYSAQRPMSVLFYGPLGSSKALLAKVIVIETRAYSISTKYLLRALHYSPLGLVHLGWGVRAVFDKARPLSISFRSRTLHPQLWRLSGDAGGIVRALLHVGRLDQLIYIPLPDEYSRLSCCPVYATHGGPSVSHKRAFALYGDLPANDELAIQSNLEANIRMHLDEIMNFARRSIFDSGVQQYKMFAHKEPVEIVLVQPNI</sequence>